<evidence type="ECO:0000313" key="1">
    <source>
        <dbReference type="EMBL" id="MFC6866913.1"/>
    </source>
</evidence>
<dbReference type="RefSeq" id="WP_345390130.1">
    <property type="nucleotide sequence ID" value="NZ_BAABLA010000004.1"/>
</dbReference>
<name>A0ABW2BXH3_9PSEU</name>
<dbReference type="SUPFAM" id="SSF46785">
    <property type="entry name" value="Winged helix' DNA-binding domain"/>
    <property type="match status" value="1"/>
</dbReference>
<evidence type="ECO:0000313" key="2">
    <source>
        <dbReference type="Proteomes" id="UP001596337"/>
    </source>
</evidence>
<reference evidence="2" key="1">
    <citation type="journal article" date="2019" name="Int. J. Syst. Evol. Microbiol.">
        <title>The Global Catalogue of Microorganisms (GCM) 10K type strain sequencing project: providing services to taxonomists for standard genome sequencing and annotation.</title>
        <authorList>
            <consortium name="The Broad Institute Genomics Platform"/>
            <consortium name="The Broad Institute Genome Sequencing Center for Infectious Disease"/>
            <person name="Wu L."/>
            <person name="Ma J."/>
        </authorList>
    </citation>
    <scope>NUCLEOTIDE SEQUENCE [LARGE SCALE GENOMIC DNA]</scope>
    <source>
        <strain evidence="2">KCTC 32255</strain>
    </source>
</reference>
<dbReference type="InterPro" id="IPR036388">
    <property type="entry name" value="WH-like_DNA-bd_sf"/>
</dbReference>
<organism evidence="1 2">
    <name type="scientific">Haloechinothrix salitolerans</name>
    <dbReference type="NCBI Taxonomy" id="926830"/>
    <lineage>
        <taxon>Bacteria</taxon>
        <taxon>Bacillati</taxon>
        <taxon>Actinomycetota</taxon>
        <taxon>Actinomycetes</taxon>
        <taxon>Pseudonocardiales</taxon>
        <taxon>Pseudonocardiaceae</taxon>
        <taxon>Haloechinothrix</taxon>
    </lineage>
</organism>
<gene>
    <name evidence="1" type="ORF">ACFQGD_07105</name>
</gene>
<proteinExistence type="predicted"/>
<dbReference type="Pfam" id="PF12840">
    <property type="entry name" value="HTH_20"/>
    <property type="match status" value="1"/>
</dbReference>
<dbReference type="EMBL" id="JBHSXX010000001">
    <property type="protein sequence ID" value="MFC6866913.1"/>
    <property type="molecule type" value="Genomic_DNA"/>
</dbReference>
<accession>A0ABW2BXH3</accession>
<sequence length="235" mass="25572">MADSREARFAAVAVLDEPTRRRLYDFVVRQPSPVSRDEAAAALGLARATAAFHLDRLADAGLLDVVHERRTGRSGPGAGRPAKLYHRSRQPIEVNLPERRYELAGQLLATAVQESEQSGQSPRTVLDWHARELGTRLGAAARATDPGDSDQADLLRTLEIHGFEPRVADTNILLGNCPFHDLAQKHTELVCGMNLCLLSGMLDGLASTGFTAQLDPAPHLCCVRLAPTNINKTRD</sequence>
<comment type="caution">
    <text evidence="1">The sequence shown here is derived from an EMBL/GenBank/DDBJ whole genome shotgun (WGS) entry which is preliminary data.</text>
</comment>
<dbReference type="Proteomes" id="UP001596337">
    <property type="component" value="Unassembled WGS sequence"/>
</dbReference>
<dbReference type="Gene3D" id="1.10.10.10">
    <property type="entry name" value="Winged helix-like DNA-binding domain superfamily/Winged helix DNA-binding domain"/>
    <property type="match status" value="1"/>
</dbReference>
<dbReference type="InterPro" id="IPR036390">
    <property type="entry name" value="WH_DNA-bd_sf"/>
</dbReference>
<keyword evidence="2" id="KW-1185">Reference proteome</keyword>
<protein>
    <submittedName>
        <fullName evidence="1">Helix-turn-helix transcriptional regulator</fullName>
    </submittedName>
</protein>